<sequence length="247" mass="26129">MKIYYCICTLLAVITMILGAAISSDVMAGESAAGIEIANFKFDPGEKTVAVGQDVVWKNLDGSTHTVLIDGKESPRLKKGDDYRQVFSKPGRYAYQCGLHSSMKGVVNVSDAAAVKSAGLIVPAPSSPKAMPAVPTVIASSASSGIQKVAGPGPTPVPHADSATEAPNVVSIVDFMRFSPAVLTVKAGTTVTWNNYDGSNHIIVFGNVRSPRLKHDSSFSYEFNKPGEYSYICGIHGEKMSGKIIVM</sequence>
<organism evidence="3 4">
    <name type="scientific">Zhongshania aquimaris</name>
    <dbReference type="NCBI Taxonomy" id="2857107"/>
    <lineage>
        <taxon>Bacteria</taxon>
        <taxon>Pseudomonadati</taxon>
        <taxon>Pseudomonadota</taxon>
        <taxon>Gammaproteobacteria</taxon>
        <taxon>Cellvibrionales</taxon>
        <taxon>Spongiibacteraceae</taxon>
        <taxon>Zhongshania</taxon>
    </lineage>
</organism>
<keyword evidence="1" id="KW-0732">Signal</keyword>
<dbReference type="Proteomes" id="UP001166291">
    <property type="component" value="Unassembled WGS sequence"/>
</dbReference>
<accession>A0ABS6VWD5</accession>
<dbReference type="InterPro" id="IPR052721">
    <property type="entry name" value="ET_Amicyanin"/>
</dbReference>
<gene>
    <name evidence="3" type="ORF">KXJ70_16045</name>
</gene>
<dbReference type="PANTHER" id="PTHR36507">
    <property type="entry name" value="BLL1555 PROTEIN"/>
    <property type="match status" value="1"/>
</dbReference>
<feature type="domain" description="EfeO-type cupredoxin-like" evidence="2">
    <location>
        <begin position="163"/>
        <end position="246"/>
    </location>
</feature>
<evidence type="ECO:0000256" key="1">
    <source>
        <dbReference type="SAM" id="SignalP"/>
    </source>
</evidence>
<feature type="domain" description="EfeO-type cupredoxin-like" evidence="2">
    <location>
        <begin position="15"/>
        <end position="107"/>
    </location>
</feature>
<dbReference type="InterPro" id="IPR028096">
    <property type="entry name" value="EfeO_Cupredoxin"/>
</dbReference>
<name>A0ABS6VWD5_9GAMM</name>
<dbReference type="PANTHER" id="PTHR36507:SF1">
    <property type="entry name" value="BLL1555 PROTEIN"/>
    <property type="match status" value="1"/>
</dbReference>
<evidence type="ECO:0000313" key="4">
    <source>
        <dbReference type="Proteomes" id="UP001166291"/>
    </source>
</evidence>
<feature type="chain" id="PRO_5047173394" evidence="1">
    <location>
        <begin position="29"/>
        <end position="247"/>
    </location>
</feature>
<dbReference type="Pfam" id="PF13473">
    <property type="entry name" value="Cupredoxin_1"/>
    <property type="match status" value="2"/>
</dbReference>
<evidence type="ECO:0000313" key="3">
    <source>
        <dbReference type="EMBL" id="MBW2942308.1"/>
    </source>
</evidence>
<feature type="signal peptide" evidence="1">
    <location>
        <begin position="1"/>
        <end position="28"/>
    </location>
</feature>
<evidence type="ECO:0000259" key="2">
    <source>
        <dbReference type="Pfam" id="PF13473"/>
    </source>
</evidence>
<comment type="caution">
    <text evidence="3">The sequence shown here is derived from an EMBL/GenBank/DDBJ whole genome shotgun (WGS) entry which is preliminary data.</text>
</comment>
<proteinExistence type="predicted"/>
<dbReference type="RefSeq" id="WP_219044556.1">
    <property type="nucleotide sequence ID" value="NZ_JAHWDQ010000005.1"/>
</dbReference>
<reference evidence="3" key="1">
    <citation type="submission" date="2021-07" db="EMBL/GenBank/DDBJ databases">
        <title>Zhongshania sp. CAU 1632 isolated from seawater.</title>
        <authorList>
            <person name="Kim W."/>
        </authorList>
    </citation>
    <scope>NUCLEOTIDE SEQUENCE</scope>
    <source>
        <strain evidence="3">CAU 1632</strain>
    </source>
</reference>
<keyword evidence="4" id="KW-1185">Reference proteome</keyword>
<dbReference type="EMBL" id="JAHWDQ010000005">
    <property type="protein sequence ID" value="MBW2942308.1"/>
    <property type="molecule type" value="Genomic_DNA"/>
</dbReference>
<protein>
    <submittedName>
        <fullName evidence="3">Cupredoxin domain-containing protein</fullName>
    </submittedName>
</protein>